<dbReference type="Proteomes" id="UP000799753">
    <property type="component" value="Unassembled WGS sequence"/>
</dbReference>
<reference evidence="1" key="1">
    <citation type="journal article" date="2020" name="Stud. Mycol.">
        <title>101 Dothideomycetes genomes: a test case for predicting lifestyles and emergence of pathogens.</title>
        <authorList>
            <person name="Haridas S."/>
            <person name="Albert R."/>
            <person name="Binder M."/>
            <person name="Bloem J."/>
            <person name="Labutti K."/>
            <person name="Salamov A."/>
            <person name="Andreopoulos B."/>
            <person name="Baker S."/>
            <person name="Barry K."/>
            <person name="Bills G."/>
            <person name="Bluhm B."/>
            <person name="Cannon C."/>
            <person name="Castanera R."/>
            <person name="Culley D."/>
            <person name="Daum C."/>
            <person name="Ezra D."/>
            <person name="Gonzalez J."/>
            <person name="Henrissat B."/>
            <person name="Kuo A."/>
            <person name="Liang C."/>
            <person name="Lipzen A."/>
            <person name="Lutzoni F."/>
            <person name="Magnuson J."/>
            <person name="Mondo S."/>
            <person name="Nolan M."/>
            <person name="Ohm R."/>
            <person name="Pangilinan J."/>
            <person name="Park H.-J."/>
            <person name="Ramirez L."/>
            <person name="Alfaro M."/>
            <person name="Sun H."/>
            <person name="Tritt A."/>
            <person name="Yoshinaga Y."/>
            <person name="Zwiers L.-H."/>
            <person name="Turgeon B."/>
            <person name="Goodwin S."/>
            <person name="Spatafora J."/>
            <person name="Crous P."/>
            <person name="Grigoriev I."/>
        </authorList>
    </citation>
    <scope>NUCLEOTIDE SEQUENCE</scope>
    <source>
        <strain evidence="1">CBS 473.64</strain>
    </source>
</reference>
<accession>A0A6A6RS72</accession>
<keyword evidence="2" id="KW-1185">Reference proteome</keyword>
<organism evidence="1 2">
    <name type="scientific">Massarina eburnea CBS 473.64</name>
    <dbReference type="NCBI Taxonomy" id="1395130"/>
    <lineage>
        <taxon>Eukaryota</taxon>
        <taxon>Fungi</taxon>
        <taxon>Dikarya</taxon>
        <taxon>Ascomycota</taxon>
        <taxon>Pezizomycotina</taxon>
        <taxon>Dothideomycetes</taxon>
        <taxon>Pleosporomycetidae</taxon>
        <taxon>Pleosporales</taxon>
        <taxon>Massarineae</taxon>
        <taxon>Massarinaceae</taxon>
        <taxon>Massarina</taxon>
    </lineage>
</organism>
<protein>
    <submittedName>
        <fullName evidence="1">Uncharacterized protein</fullName>
    </submittedName>
</protein>
<name>A0A6A6RS72_9PLEO</name>
<dbReference type="EMBL" id="MU006790">
    <property type="protein sequence ID" value="KAF2638200.1"/>
    <property type="molecule type" value="Genomic_DNA"/>
</dbReference>
<sequence>MSSLDSLWRWAELTWRRRNLSLARRWSKIPVPFQGRGNPGFSGGYAVVFCDEVIAKQ</sequence>
<evidence type="ECO:0000313" key="1">
    <source>
        <dbReference type="EMBL" id="KAF2638200.1"/>
    </source>
</evidence>
<dbReference type="AlphaFoldDB" id="A0A6A6RS72"/>
<proteinExistence type="predicted"/>
<evidence type="ECO:0000313" key="2">
    <source>
        <dbReference type="Proteomes" id="UP000799753"/>
    </source>
</evidence>
<gene>
    <name evidence="1" type="ORF">P280DRAFT_78082</name>
</gene>